<feature type="region of interest" description="Disordered" evidence="1">
    <location>
        <begin position="87"/>
        <end position="115"/>
    </location>
</feature>
<dbReference type="EMBL" id="FNLM01000008">
    <property type="protein sequence ID" value="SDT84332.1"/>
    <property type="molecule type" value="Genomic_DNA"/>
</dbReference>
<evidence type="ECO:0000313" key="2">
    <source>
        <dbReference type="EMBL" id="SDT84332.1"/>
    </source>
</evidence>
<gene>
    <name evidence="2" type="ORF">SAMN04488548_10817</name>
</gene>
<dbReference type="AlphaFoldDB" id="A0A1H2DN54"/>
<proteinExistence type="predicted"/>
<protein>
    <submittedName>
        <fullName evidence="2">Uncharacterized protein</fullName>
    </submittedName>
</protein>
<reference evidence="2 3" key="1">
    <citation type="submission" date="2016-10" db="EMBL/GenBank/DDBJ databases">
        <authorList>
            <person name="de Groot N.N."/>
        </authorList>
    </citation>
    <scope>NUCLEOTIDE SEQUENCE [LARGE SCALE GENOMIC DNA]</scope>
    <source>
        <strain evidence="2 3">DSM 44215</strain>
    </source>
</reference>
<dbReference type="RefSeq" id="WP_139179923.1">
    <property type="nucleotide sequence ID" value="NZ_FNLM01000008.1"/>
</dbReference>
<name>A0A1H2DN54_9ACTN</name>
<dbReference type="Proteomes" id="UP000183180">
    <property type="component" value="Unassembled WGS sequence"/>
</dbReference>
<accession>A0A1H2DN54</accession>
<dbReference type="STRING" id="158898.SAMN04488548_10817"/>
<dbReference type="Pfam" id="PF23140">
    <property type="entry name" value="Gp80"/>
    <property type="match status" value="1"/>
</dbReference>
<evidence type="ECO:0000256" key="1">
    <source>
        <dbReference type="SAM" id="MobiDB-lite"/>
    </source>
</evidence>
<dbReference type="InterPro" id="IPR056908">
    <property type="entry name" value="Gp80-like"/>
</dbReference>
<organism evidence="2 3">
    <name type="scientific">Gordonia westfalica</name>
    <dbReference type="NCBI Taxonomy" id="158898"/>
    <lineage>
        <taxon>Bacteria</taxon>
        <taxon>Bacillati</taxon>
        <taxon>Actinomycetota</taxon>
        <taxon>Actinomycetes</taxon>
        <taxon>Mycobacteriales</taxon>
        <taxon>Gordoniaceae</taxon>
        <taxon>Gordonia</taxon>
    </lineage>
</organism>
<dbReference type="OrthoDB" id="4556155at2"/>
<sequence length="115" mass="11678">MALATNAMKTALLNAYAAQGTWISLHTADPGSTGASEVSGGTPAYARQQTTWGTPASGSMTGSKVSINVPATTVVAAGVYSAQTSGTYLDKLSIPPPQSVRTPPSTSPPRSPSRR</sequence>
<feature type="compositionally biased region" description="Pro residues" evidence="1">
    <location>
        <begin position="105"/>
        <end position="115"/>
    </location>
</feature>
<evidence type="ECO:0000313" key="3">
    <source>
        <dbReference type="Proteomes" id="UP000183180"/>
    </source>
</evidence>